<dbReference type="Gene3D" id="3.20.20.80">
    <property type="entry name" value="Glycosidases"/>
    <property type="match status" value="1"/>
</dbReference>
<sequence length="375" mass="44022">MKRRWTEEEAWAWYTARPWISGFNFIPSGSMTGSLWLFQEYGHKEAFRDAAREIALAAELGFNSIRMVLPFEVYRQEKEAFFRHMDEFLELLGEYDITLMPVLFGDCCVPREKYRAPRLGPQPEPVPGYFGGSPVTPFDDSTQSGESIGYSITDDPENRPVIEEYIKELASRYGQDPRILMWNVWNEAGNSGRLSQSLPMMEAVFTWLREADVMQPLTADVWGAGADNPYGWLKKPGIYAEIEEHSIALSDIITFHYYGDYTHSRQYVDFLRRFNRPLINTEWLHRPFRSLIQTHLPMWKKEGVGSYFFGFVNGKSQFNNVWEFIKNLPDIDTSLWMHDIFHEDFRPYDREEIEVIRECNRDKTLPENIGRVKRN</sequence>
<keyword evidence="1 3" id="KW-0378">Hydrolase</keyword>
<name>A0A1E3AK13_9FIRM</name>
<protein>
    <submittedName>
        <fullName evidence="5">Sugar-binding cellulase-like protein</fullName>
    </submittedName>
</protein>
<dbReference type="GO" id="GO:0000272">
    <property type="term" value="P:polysaccharide catabolic process"/>
    <property type="evidence" value="ECO:0007669"/>
    <property type="project" value="InterPro"/>
</dbReference>
<dbReference type="SUPFAM" id="SSF51445">
    <property type="entry name" value="(Trans)glycosidases"/>
    <property type="match status" value="1"/>
</dbReference>
<comment type="caution">
    <text evidence="5">The sequence shown here is derived from an EMBL/GenBank/DDBJ whole genome shotgun (WGS) entry which is preliminary data.</text>
</comment>
<dbReference type="PATRIC" id="fig|1432052.4.peg.426"/>
<evidence type="ECO:0000313" key="6">
    <source>
        <dbReference type="Proteomes" id="UP000094067"/>
    </source>
</evidence>
<evidence type="ECO:0000313" key="5">
    <source>
        <dbReference type="EMBL" id="ODM08751.1"/>
    </source>
</evidence>
<dbReference type="InterPro" id="IPR001547">
    <property type="entry name" value="Glyco_hydro_5"/>
</dbReference>
<dbReference type="RefSeq" id="WP_069151056.1">
    <property type="nucleotide sequence ID" value="NZ_MCGH01000001.1"/>
</dbReference>
<dbReference type="Pfam" id="PF00150">
    <property type="entry name" value="Cellulase"/>
    <property type="match status" value="1"/>
</dbReference>
<dbReference type="AlphaFoldDB" id="A0A1E3AK13"/>
<reference evidence="5 6" key="1">
    <citation type="submission" date="2016-07" db="EMBL/GenBank/DDBJ databases">
        <title>Characterization of isolates of Eisenbergiella tayi derived from blood cultures, using whole genome sequencing.</title>
        <authorList>
            <person name="Burdz T."/>
            <person name="Wiebe D."/>
            <person name="Huynh C."/>
            <person name="Bernard K."/>
        </authorList>
    </citation>
    <scope>NUCLEOTIDE SEQUENCE [LARGE SCALE GENOMIC DNA]</scope>
    <source>
        <strain evidence="5 6">NML 110608</strain>
    </source>
</reference>
<dbReference type="Proteomes" id="UP000094067">
    <property type="component" value="Unassembled WGS sequence"/>
</dbReference>
<dbReference type="EMBL" id="MCGH01000001">
    <property type="protein sequence ID" value="ODM08751.1"/>
    <property type="molecule type" value="Genomic_DNA"/>
</dbReference>
<dbReference type="InterPro" id="IPR017853">
    <property type="entry name" value="GH"/>
</dbReference>
<dbReference type="GO" id="GO:0004553">
    <property type="term" value="F:hydrolase activity, hydrolyzing O-glycosyl compounds"/>
    <property type="evidence" value="ECO:0007669"/>
    <property type="project" value="InterPro"/>
</dbReference>
<keyword evidence="2 3" id="KW-0326">Glycosidase</keyword>
<evidence type="ECO:0000256" key="3">
    <source>
        <dbReference type="RuleBase" id="RU361153"/>
    </source>
</evidence>
<organism evidence="5 6">
    <name type="scientific">Eisenbergiella tayi</name>
    <dbReference type="NCBI Taxonomy" id="1432052"/>
    <lineage>
        <taxon>Bacteria</taxon>
        <taxon>Bacillati</taxon>
        <taxon>Bacillota</taxon>
        <taxon>Clostridia</taxon>
        <taxon>Lachnospirales</taxon>
        <taxon>Lachnospiraceae</taxon>
        <taxon>Eisenbergiella</taxon>
    </lineage>
</organism>
<evidence type="ECO:0000256" key="1">
    <source>
        <dbReference type="ARBA" id="ARBA00022801"/>
    </source>
</evidence>
<evidence type="ECO:0000256" key="2">
    <source>
        <dbReference type="ARBA" id="ARBA00023295"/>
    </source>
</evidence>
<feature type="domain" description="Glycoside hydrolase family 5" evidence="4">
    <location>
        <begin position="157"/>
        <end position="307"/>
    </location>
</feature>
<comment type="similarity">
    <text evidence="3">Belongs to the glycosyl hydrolase 5 (cellulase A) family.</text>
</comment>
<gene>
    <name evidence="5" type="ORF">BEI61_00380</name>
</gene>
<proteinExistence type="inferred from homology"/>
<evidence type="ECO:0000259" key="4">
    <source>
        <dbReference type="Pfam" id="PF00150"/>
    </source>
</evidence>
<accession>A0A1E3AK13</accession>